<sequence>MELQLNIGETAPIGTLCDAIGHHHPMSADQQGYSIPDGNVEHGENMAFRTIAGLVSLTAMSWANVALADDITANTADAVAAAEEAADDADDDQQRRTQDGDEIVVTAASLEETLPQELSRYGYKVEVIEEETIRNRGYIDIAQALDMEVPGLTVLSQAGPFSYANISLQGSRNSDVLWTIDGVRIGNRLYNSTSPADTLPAAMVQQVEVLKGGHGLFYGTQALAGVINLVTHRFDDETSGDFTVGTSTNVGYRAEGRVNLAVGDHRFMVWGVKDQGEGFAIFDKYNDTVTDRERSYDVLSAGIKYGYEFTPDLSVLLHYMRTWADLDNQSVSAQNVNMRDQQIAIGRIDFTPSEAAKLYLKTYYHQWDTDYGPAGRATAYWGFKDFGVNALAQLKLHPGLEYHIGYEYQTYKGRDEVLLIDGQSEQVHAFFGQIRTSDDFSDRLRLAAGLRHNEQSDSSSTVWNASGSFVLSPALQLDASVGTSFLLPDAEQLYGIDTCCTHGNPNLKPEESFAINLGASGRIGGFRWSLAGWDRKIENLIASSTIGAPEGFNSIFVNVPGQVKARGFEALVAAQLPAGFDAMVTYTYSEEIARNTNTQIQGRPKHSGKAALNWSPEDAPYGASLTAKYFGRTENTLTGLGLREWGDFIVADLSAHSFLDDDQRWRATVRLENVFDQDAARGLSSALINGERSLVRRLGAPRTFYLTISHSFGAR</sequence>
<dbReference type="CDD" id="cd01347">
    <property type="entry name" value="ligand_gated_channel"/>
    <property type="match status" value="1"/>
</dbReference>
<keyword evidence="5" id="KW-0732">Signal</keyword>
<dbReference type="InterPro" id="IPR037066">
    <property type="entry name" value="Plug_dom_sf"/>
</dbReference>
<gene>
    <name evidence="14" type="ORF">GRI97_13990</name>
</gene>
<dbReference type="PROSITE" id="PS52016">
    <property type="entry name" value="TONB_DEPENDENT_REC_3"/>
    <property type="match status" value="1"/>
</dbReference>
<keyword evidence="2 10" id="KW-0813">Transport</keyword>
<keyword evidence="3 10" id="KW-1134">Transmembrane beta strand</keyword>
<dbReference type="PANTHER" id="PTHR30069:SF29">
    <property type="entry name" value="HEMOGLOBIN AND HEMOGLOBIN-HAPTOGLOBIN-BINDING PROTEIN 1-RELATED"/>
    <property type="match status" value="1"/>
</dbReference>
<evidence type="ECO:0000256" key="4">
    <source>
        <dbReference type="ARBA" id="ARBA00022692"/>
    </source>
</evidence>
<evidence type="ECO:0000256" key="6">
    <source>
        <dbReference type="ARBA" id="ARBA00023077"/>
    </source>
</evidence>
<dbReference type="GO" id="GO:0044718">
    <property type="term" value="P:siderophore transmembrane transport"/>
    <property type="evidence" value="ECO:0007669"/>
    <property type="project" value="TreeGrafter"/>
</dbReference>
<dbReference type="Gene3D" id="2.170.130.10">
    <property type="entry name" value="TonB-dependent receptor, plug domain"/>
    <property type="match status" value="1"/>
</dbReference>
<dbReference type="Proteomes" id="UP000469430">
    <property type="component" value="Unassembled WGS sequence"/>
</dbReference>
<evidence type="ECO:0000256" key="1">
    <source>
        <dbReference type="ARBA" id="ARBA00004571"/>
    </source>
</evidence>
<dbReference type="InterPro" id="IPR000531">
    <property type="entry name" value="Beta-barrel_TonB"/>
</dbReference>
<keyword evidence="4 10" id="KW-0812">Transmembrane</keyword>
<evidence type="ECO:0000256" key="2">
    <source>
        <dbReference type="ARBA" id="ARBA00022448"/>
    </source>
</evidence>
<dbReference type="InterPro" id="IPR012910">
    <property type="entry name" value="Plug_dom"/>
</dbReference>
<organism evidence="14 15">
    <name type="scientific">Croceibacterium xixiisoli</name>
    <dbReference type="NCBI Taxonomy" id="1476466"/>
    <lineage>
        <taxon>Bacteria</taxon>
        <taxon>Pseudomonadati</taxon>
        <taxon>Pseudomonadota</taxon>
        <taxon>Alphaproteobacteria</taxon>
        <taxon>Sphingomonadales</taxon>
        <taxon>Erythrobacteraceae</taxon>
        <taxon>Croceibacterium</taxon>
    </lineage>
</organism>
<dbReference type="Pfam" id="PF07715">
    <property type="entry name" value="Plug"/>
    <property type="match status" value="1"/>
</dbReference>
<evidence type="ECO:0000256" key="9">
    <source>
        <dbReference type="ARBA" id="ARBA00023237"/>
    </source>
</evidence>
<evidence type="ECO:0000256" key="3">
    <source>
        <dbReference type="ARBA" id="ARBA00022452"/>
    </source>
</evidence>
<dbReference type="AlphaFoldDB" id="A0A6I4TZN0"/>
<keyword evidence="6 11" id="KW-0798">TonB box</keyword>
<dbReference type="Gene3D" id="2.40.170.20">
    <property type="entry name" value="TonB-dependent receptor, beta-barrel domain"/>
    <property type="match status" value="1"/>
</dbReference>
<evidence type="ECO:0000256" key="8">
    <source>
        <dbReference type="ARBA" id="ARBA00023170"/>
    </source>
</evidence>
<evidence type="ECO:0000313" key="14">
    <source>
        <dbReference type="EMBL" id="MXP00099.1"/>
    </source>
</evidence>
<keyword evidence="7 10" id="KW-0472">Membrane</keyword>
<dbReference type="GO" id="GO:0009279">
    <property type="term" value="C:cell outer membrane"/>
    <property type="evidence" value="ECO:0007669"/>
    <property type="project" value="UniProtKB-SubCell"/>
</dbReference>
<dbReference type="Pfam" id="PF00593">
    <property type="entry name" value="TonB_dep_Rec_b-barrel"/>
    <property type="match status" value="1"/>
</dbReference>
<dbReference type="InterPro" id="IPR039426">
    <property type="entry name" value="TonB-dep_rcpt-like"/>
</dbReference>
<comment type="subcellular location">
    <subcellularLocation>
        <location evidence="1 10">Cell outer membrane</location>
        <topology evidence="1 10">Multi-pass membrane protein</topology>
    </subcellularLocation>
</comment>
<evidence type="ECO:0000256" key="11">
    <source>
        <dbReference type="RuleBase" id="RU003357"/>
    </source>
</evidence>
<keyword evidence="15" id="KW-1185">Reference proteome</keyword>
<evidence type="ECO:0000256" key="10">
    <source>
        <dbReference type="PROSITE-ProRule" id="PRU01360"/>
    </source>
</evidence>
<dbReference type="EMBL" id="WTYJ01000003">
    <property type="protein sequence ID" value="MXP00099.1"/>
    <property type="molecule type" value="Genomic_DNA"/>
</dbReference>
<comment type="caution">
    <text evidence="14">The sequence shown here is derived from an EMBL/GenBank/DDBJ whole genome shotgun (WGS) entry which is preliminary data.</text>
</comment>
<reference evidence="14 15" key="1">
    <citation type="submission" date="2019-12" db="EMBL/GenBank/DDBJ databases">
        <title>Genomic-based taxomic classification of the family Erythrobacteraceae.</title>
        <authorList>
            <person name="Xu L."/>
        </authorList>
    </citation>
    <scope>NUCLEOTIDE SEQUENCE [LARGE SCALE GENOMIC DNA]</scope>
    <source>
        <strain evidence="14 15">S36</strain>
    </source>
</reference>
<feature type="domain" description="TonB-dependent receptor-like beta-barrel" evidence="12">
    <location>
        <begin position="268"/>
        <end position="674"/>
    </location>
</feature>
<dbReference type="InterPro" id="IPR036942">
    <property type="entry name" value="Beta-barrel_TonB_sf"/>
</dbReference>
<evidence type="ECO:0000256" key="5">
    <source>
        <dbReference type="ARBA" id="ARBA00022729"/>
    </source>
</evidence>
<keyword evidence="8 14" id="KW-0675">Receptor</keyword>
<evidence type="ECO:0000259" key="12">
    <source>
        <dbReference type="Pfam" id="PF00593"/>
    </source>
</evidence>
<proteinExistence type="inferred from homology"/>
<name>A0A6I4TZN0_9SPHN</name>
<dbReference type="SUPFAM" id="SSF56935">
    <property type="entry name" value="Porins"/>
    <property type="match status" value="1"/>
</dbReference>
<evidence type="ECO:0000313" key="15">
    <source>
        <dbReference type="Proteomes" id="UP000469430"/>
    </source>
</evidence>
<dbReference type="GO" id="GO:0015344">
    <property type="term" value="F:siderophore uptake transmembrane transporter activity"/>
    <property type="evidence" value="ECO:0007669"/>
    <property type="project" value="TreeGrafter"/>
</dbReference>
<protein>
    <submittedName>
        <fullName evidence="14">TonB-dependent receptor</fullName>
    </submittedName>
</protein>
<keyword evidence="9 10" id="KW-0998">Cell outer membrane</keyword>
<dbReference type="PANTHER" id="PTHR30069">
    <property type="entry name" value="TONB-DEPENDENT OUTER MEMBRANE RECEPTOR"/>
    <property type="match status" value="1"/>
</dbReference>
<evidence type="ECO:0000259" key="13">
    <source>
        <dbReference type="Pfam" id="PF07715"/>
    </source>
</evidence>
<comment type="similarity">
    <text evidence="10 11">Belongs to the TonB-dependent receptor family.</text>
</comment>
<feature type="domain" description="TonB-dependent receptor plug" evidence="13">
    <location>
        <begin position="123"/>
        <end position="226"/>
    </location>
</feature>
<evidence type="ECO:0000256" key="7">
    <source>
        <dbReference type="ARBA" id="ARBA00023136"/>
    </source>
</evidence>
<accession>A0A6I4TZN0</accession>